<keyword evidence="1" id="KW-1133">Transmembrane helix</keyword>
<keyword evidence="1" id="KW-0472">Membrane</keyword>
<evidence type="ECO:0000313" key="2">
    <source>
        <dbReference type="EMBL" id="KAH8981865.1"/>
    </source>
</evidence>
<evidence type="ECO:0000256" key="1">
    <source>
        <dbReference type="SAM" id="Phobius"/>
    </source>
</evidence>
<evidence type="ECO:0000313" key="3">
    <source>
        <dbReference type="Proteomes" id="UP001201163"/>
    </source>
</evidence>
<proteinExistence type="predicted"/>
<name>A0AAD4L633_9AGAM</name>
<organism evidence="2 3">
    <name type="scientific">Lactarius akahatsu</name>
    <dbReference type="NCBI Taxonomy" id="416441"/>
    <lineage>
        <taxon>Eukaryota</taxon>
        <taxon>Fungi</taxon>
        <taxon>Dikarya</taxon>
        <taxon>Basidiomycota</taxon>
        <taxon>Agaricomycotina</taxon>
        <taxon>Agaricomycetes</taxon>
        <taxon>Russulales</taxon>
        <taxon>Russulaceae</taxon>
        <taxon>Lactarius</taxon>
    </lineage>
</organism>
<dbReference type="AlphaFoldDB" id="A0AAD4L633"/>
<dbReference type="Proteomes" id="UP001201163">
    <property type="component" value="Unassembled WGS sequence"/>
</dbReference>
<keyword evidence="1" id="KW-0812">Transmembrane</keyword>
<accession>A0AAD4L633</accession>
<reference evidence="2" key="1">
    <citation type="submission" date="2022-01" db="EMBL/GenBank/DDBJ databases">
        <title>Comparative genomics reveals a dynamic genome evolution in the ectomycorrhizal milk-cap (Lactarius) mushrooms.</title>
        <authorList>
            <consortium name="DOE Joint Genome Institute"/>
            <person name="Lebreton A."/>
            <person name="Tang N."/>
            <person name="Kuo A."/>
            <person name="LaButti K."/>
            <person name="Drula E."/>
            <person name="Barry K."/>
            <person name="Clum A."/>
            <person name="Lipzen A."/>
            <person name="Mousain D."/>
            <person name="Ng V."/>
            <person name="Wang R."/>
            <person name="Wang X."/>
            <person name="Dai Y."/>
            <person name="Henrissat B."/>
            <person name="Grigoriev I.V."/>
            <person name="Guerin-Laguette A."/>
            <person name="Yu F."/>
            <person name="Martin F.M."/>
        </authorList>
    </citation>
    <scope>NUCLEOTIDE SEQUENCE</scope>
    <source>
        <strain evidence="2">QP</strain>
    </source>
</reference>
<gene>
    <name evidence="2" type="ORF">EDB92DRAFT_1896009</name>
</gene>
<sequence length="244" mass="27868">MMLVRAPVWGSLFLHAIPPHFIFCSLFICLFFLFFLVIFQFVIYFFDSFTTQDDSSKYKYCLAYDMVREKGYPHALIPTCSVPRIMICFRAVTPALGCSGVQLELLQVIYRLNQYGTKAHVLKSMSIKDSPLGCIASIPCPLRRVVRDVNLNLLHSTSWGNVCRFFLRPLCAGLAWSLSCNAWDRDMPSSSCCNTYARVERLHQYGTKMHVLSSISTEELTHRVGASIYCPTQSDLRVLFTDNR</sequence>
<protein>
    <submittedName>
        <fullName evidence="2">Uncharacterized protein</fullName>
    </submittedName>
</protein>
<feature type="transmembrane region" description="Helical" evidence="1">
    <location>
        <begin position="20"/>
        <end position="46"/>
    </location>
</feature>
<dbReference type="EMBL" id="JAKELL010000109">
    <property type="protein sequence ID" value="KAH8981865.1"/>
    <property type="molecule type" value="Genomic_DNA"/>
</dbReference>
<keyword evidence="3" id="KW-1185">Reference proteome</keyword>
<comment type="caution">
    <text evidence="2">The sequence shown here is derived from an EMBL/GenBank/DDBJ whole genome shotgun (WGS) entry which is preliminary data.</text>
</comment>